<dbReference type="PATRIC" id="fig|408015.6.peg.880"/>
<dbReference type="RefSeq" id="WP_046722977.1">
    <property type="nucleotide sequence ID" value="NZ_CP009922.3"/>
</dbReference>
<keyword evidence="7" id="KW-1185">Reference proteome</keyword>
<dbReference type="PANTHER" id="PTHR43103">
    <property type="entry name" value="NUCLEOSIDE-DIPHOSPHATE-SUGAR EPIMERASE"/>
    <property type="match status" value="1"/>
</dbReference>
<evidence type="ECO:0000256" key="3">
    <source>
        <dbReference type="ARBA" id="ARBA00023027"/>
    </source>
</evidence>
<reference evidence="6" key="1">
    <citation type="submission" date="2019-08" db="EMBL/GenBank/DDBJ databases">
        <title>Complete genome sequence of a mangrove-derived Streptomyces xiamenensis.</title>
        <authorList>
            <person name="Xu J."/>
        </authorList>
    </citation>
    <scope>NUCLEOTIDE SEQUENCE</scope>
    <source>
        <strain evidence="6">318</strain>
    </source>
</reference>
<dbReference type="PANTHER" id="PTHR43103:SF5">
    <property type="entry name" value="4-EPIMERASE, PUTATIVE (AFU_ORTHOLOGUE AFUA_7G00360)-RELATED"/>
    <property type="match status" value="1"/>
</dbReference>
<proteinExistence type="inferred from homology"/>
<dbReference type="InterPro" id="IPR036291">
    <property type="entry name" value="NAD(P)-bd_dom_sf"/>
</dbReference>
<dbReference type="EMBL" id="CP009922">
    <property type="protein sequence ID" value="AKG42235.1"/>
    <property type="molecule type" value="Genomic_DNA"/>
</dbReference>
<protein>
    <submittedName>
        <fullName evidence="6">NAD-dependent dehydratase</fullName>
    </submittedName>
</protein>
<feature type="domain" description="NAD-dependent epimerase/dehydratase" evidence="5">
    <location>
        <begin position="14"/>
        <end position="178"/>
    </location>
</feature>
<dbReference type="AlphaFoldDB" id="A0A0F7FQS4"/>
<accession>A0A0F7FQS4</accession>
<evidence type="ECO:0000256" key="2">
    <source>
        <dbReference type="ARBA" id="ARBA00023002"/>
    </source>
</evidence>
<keyword evidence="3" id="KW-0520">NAD</keyword>
<evidence type="ECO:0000256" key="4">
    <source>
        <dbReference type="SAM" id="MobiDB-lite"/>
    </source>
</evidence>
<dbReference type="InterPro" id="IPR001509">
    <property type="entry name" value="Epimerase_deHydtase"/>
</dbReference>
<dbReference type="GO" id="GO:0016491">
    <property type="term" value="F:oxidoreductase activity"/>
    <property type="evidence" value="ECO:0007669"/>
    <property type="project" value="UniProtKB-KW"/>
</dbReference>
<evidence type="ECO:0000256" key="1">
    <source>
        <dbReference type="ARBA" id="ARBA00007637"/>
    </source>
</evidence>
<keyword evidence="2" id="KW-0560">Oxidoreductase</keyword>
<evidence type="ECO:0000313" key="7">
    <source>
        <dbReference type="Proteomes" id="UP000034034"/>
    </source>
</evidence>
<dbReference type="SUPFAM" id="SSF51735">
    <property type="entry name" value="NAD(P)-binding Rossmann-fold domains"/>
    <property type="match status" value="1"/>
</dbReference>
<dbReference type="Gene3D" id="3.40.50.720">
    <property type="entry name" value="NAD(P)-binding Rossmann-like Domain"/>
    <property type="match status" value="1"/>
</dbReference>
<dbReference type="Pfam" id="PF01370">
    <property type="entry name" value="Epimerase"/>
    <property type="match status" value="1"/>
</dbReference>
<dbReference type="KEGG" id="sxi:SXIM_08510"/>
<name>A0A0F7FQS4_9ACTN</name>
<feature type="region of interest" description="Disordered" evidence="4">
    <location>
        <begin position="260"/>
        <end position="289"/>
    </location>
</feature>
<comment type="similarity">
    <text evidence="1">Belongs to the NAD(P)-dependent epimerase/dehydratase family.</text>
</comment>
<evidence type="ECO:0000259" key="5">
    <source>
        <dbReference type="Pfam" id="PF01370"/>
    </source>
</evidence>
<evidence type="ECO:0000313" key="6">
    <source>
        <dbReference type="EMBL" id="AKG42235.1"/>
    </source>
</evidence>
<dbReference type="Proteomes" id="UP000034034">
    <property type="component" value="Chromosome"/>
</dbReference>
<organism evidence="6 7">
    <name type="scientific">Streptomyces xiamenensis</name>
    <dbReference type="NCBI Taxonomy" id="408015"/>
    <lineage>
        <taxon>Bacteria</taxon>
        <taxon>Bacillati</taxon>
        <taxon>Actinomycetota</taxon>
        <taxon>Actinomycetes</taxon>
        <taxon>Kitasatosporales</taxon>
        <taxon>Streptomycetaceae</taxon>
        <taxon>Streptomyces</taxon>
    </lineage>
</organism>
<dbReference type="STRING" id="408015.SXIM_08510"/>
<gene>
    <name evidence="6" type="ORF">SXIM_08510</name>
</gene>
<sequence>MSAAEPTGRTGSTVLLTGAAGGVGTLMRELLPAYGYTLRLLDVVPVPGAPEAITADLGDRDALREAVRGTDAILHLAGISLESSFEKILRANIEGTYNLYEAAREEGVRRVVFASSNHAMGYHPWPAAGADTPLLPADAPHRPDTFYGLSKCFGEDLAQLYWDKHGMETVSVRIGSLFPEPNSVRMLSMWLSPEDGARLFHAALTAREVGHTVVYGSSANTRLVWDLATARGLGYAPQDDSEKFAEKLIAEQGELDLANPDQAHLGGHFVTSPPQWPVGHRPHPTPEAD</sequence>
<dbReference type="HOGENOM" id="CLU_079334_0_0_11"/>